<evidence type="ECO:0000256" key="1">
    <source>
        <dbReference type="SAM" id="MobiDB-lite"/>
    </source>
</evidence>
<proteinExistence type="predicted"/>
<reference evidence="3" key="1">
    <citation type="submission" date="2014-10" db="EMBL/GenBank/DDBJ databases">
        <authorList>
            <person name="King R."/>
        </authorList>
    </citation>
    <scope>NUCLEOTIDE SEQUENCE [LARGE SCALE GENOMIC DNA]</scope>
    <source>
        <strain evidence="3">A3/5</strain>
    </source>
</reference>
<evidence type="ECO:0000313" key="3">
    <source>
        <dbReference type="Proteomes" id="UP000245910"/>
    </source>
</evidence>
<dbReference type="EMBL" id="LN649230">
    <property type="protein sequence ID" value="CEI63187.1"/>
    <property type="molecule type" value="Genomic_DNA"/>
</dbReference>
<organism evidence="2 3">
    <name type="scientific">Fusarium venenatum</name>
    <dbReference type="NCBI Taxonomy" id="56646"/>
    <lineage>
        <taxon>Eukaryota</taxon>
        <taxon>Fungi</taxon>
        <taxon>Dikarya</taxon>
        <taxon>Ascomycota</taxon>
        <taxon>Pezizomycotina</taxon>
        <taxon>Sordariomycetes</taxon>
        <taxon>Hypocreomycetidae</taxon>
        <taxon>Hypocreales</taxon>
        <taxon>Nectriaceae</taxon>
        <taxon>Fusarium</taxon>
    </lineage>
</organism>
<name>A0A2L2TFJ8_9HYPO</name>
<feature type="region of interest" description="Disordered" evidence="1">
    <location>
        <begin position="1"/>
        <end position="50"/>
    </location>
</feature>
<dbReference type="Proteomes" id="UP000245910">
    <property type="component" value="Chromosome II"/>
</dbReference>
<evidence type="ECO:0000313" key="2">
    <source>
        <dbReference type="EMBL" id="CEI63187.1"/>
    </source>
</evidence>
<feature type="compositionally biased region" description="Polar residues" evidence="1">
    <location>
        <begin position="1"/>
        <end position="19"/>
    </location>
</feature>
<protein>
    <submittedName>
        <fullName evidence="2">Uncharacterized protein</fullName>
    </submittedName>
</protein>
<feature type="compositionally biased region" description="Polar residues" evidence="1">
    <location>
        <begin position="26"/>
        <end position="36"/>
    </location>
</feature>
<keyword evidence="3" id="KW-1185">Reference proteome</keyword>
<accession>A0A2L2TFJ8</accession>
<dbReference type="AlphaFoldDB" id="A0A2L2TFJ8"/>
<sequence length="70" mass="7467">MPSKTNVSDVSSANATNGSVKPPSGKDTNTSSNGYTGSHYPVAETTDEKKKRKDELLIGFGSQFNKIFQA</sequence>